<dbReference type="AlphaFoldDB" id="A0AAU9T8L4"/>
<proteinExistence type="inferred from homology"/>
<evidence type="ECO:0000313" key="4">
    <source>
        <dbReference type="Proteomes" id="UP000836841"/>
    </source>
</evidence>
<comment type="similarity">
    <text evidence="1">Belongs to the MLP family.</text>
</comment>
<sequence length="91" mass="10559">MTKGKVETFKEKFYIDEEKKEVHLTALEGSTVLELYKSYKIIYQLFDKEGTTIVIIIIVYEKRNKDVPPPHKYMNFGKSLIKDIDASLVSA</sequence>
<reference evidence="3 4" key="1">
    <citation type="submission" date="2022-03" db="EMBL/GenBank/DDBJ databases">
        <authorList>
            <person name="Nunn A."/>
            <person name="Chopra R."/>
            <person name="Nunn A."/>
            <person name="Contreras Garrido A."/>
        </authorList>
    </citation>
    <scope>NUCLEOTIDE SEQUENCE [LARGE SCALE GENOMIC DNA]</scope>
</reference>
<name>A0AAU9T8L4_THLAR</name>
<dbReference type="SMART" id="SM01037">
    <property type="entry name" value="Bet_v_1"/>
    <property type="match status" value="1"/>
</dbReference>
<dbReference type="Gene3D" id="3.30.530.20">
    <property type="match status" value="1"/>
</dbReference>
<dbReference type="PANTHER" id="PTHR31338">
    <property type="entry name" value="POLYKETIDE CYCLASE/DEHYDRASE AND LIPID TRANSPORT SUPERFAMILY PROTEIN"/>
    <property type="match status" value="1"/>
</dbReference>
<dbReference type="InterPro" id="IPR052006">
    <property type="entry name" value="MLP-like"/>
</dbReference>
<dbReference type="EMBL" id="CAJVSB020000952">
    <property type="protein sequence ID" value="CAH2080675.1"/>
    <property type="molecule type" value="Genomic_DNA"/>
</dbReference>
<dbReference type="InterPro" id="IPR000916">
    <property type="entry name" value="Bet_v_I/MLP"/>
</dbReference>
<dbReference type="PANTHER" id="PTHR31338:SF16">
    <property type="entry name" value="POLYKETIDE CYCLASE_DEHYDRASE AND LIPID TRANSPORT SUPERFAMILY PROTEIN"/>
    <property type="match status" value="1"/>
</dbReference>
<evidence type="ECO:0000259" key="2">
    <source>
        <dbReference type="SMART" id="SM01037"/>
    </source>
</evidence>
<protein>
    <recommendedName>
        <fullName evidence="2">Bet v I/Major latex protein domain-containing protein</fullName>
    </recommendedName>
</protein>
<dbReference type="Proteomes" id="UP000836841">
    <property type="component" value="Unassembled WGS sequence"/>
</dbReference>
<evidence type="ECO:0000313" key="3">
    <source>
        <dbReference type="EMBL" id="CAH2080675.1"/>
    </source>
</evidence>
<evidence type="ECO:0000256" key="1">
    <source>
        <dbReference type="ARBA" id="ARBA00038242"/>
    </source>
</evidence>
<dbReference type="SUPFAM" id="SSF55961">
    <property type="entry name" value="Bet v1-like"/>
    <property type="match status" value="1"/>
</dbReference>
<keyword evidence="4" id="KW-1185">Reference proteome</keyword>
<organism evidence="3 4">
    <name type="scientific">Thlaspi arvense</name>
    <name type="common">Field penny-cress</name>
    <dbReference type="NCBI Taxonomy" id="13288"/>
    <lineage>
        <taxon>Eukaryota</taxon>
        <taxon>Viridiplantae</taxon>
        <taxon>Streptophyta</taxon>
        <taxon>Embryophyta</taxon>
        <taxon>Tracheophyta</taxon>
        <taxon>Spermatophyta</taxon>
        <taxon>Magnoliopsida</taxon>
        <taxon>eudicotyledons</taxon>
        <taxon>Gunneridae</taxon>
        <taxon>Pentapetalae</taxon>
        <taxon>rosids</taxon>
        <taxon>malvids</taxon>
        <taxon>Brassicales</taxon>
        <taxon>Brassicaceae</taxon>
        <taxon>Thlaspideae</taxon>
        <taxon>Thlaspi</taxon>
    </lineage>
</organism>
<dbReference type="InterPro" id="IPR023393">
    <property type="entry name" value="START-like_dom_sf"/>
</dbReference>
<gene>
    <name evidence="3" type="ORF">TAV2_LOCUS26377</name>
</gene>
<feature type="domain" description="Bet v I/Major latex protein" evidence="2">
    <location>
        <begin position="1"/>
        <end position="91"/>
    </location>
</feature>
<dbReference type="Pfam" id="PF00407">
    <property type="entry name" value="Bet_v_1"/>
    <property type="match status" value="1"/>
</dbReference>
<comment type="caution">
    <text evidence="3">The sequence shown here is derived from an EMBL/GenBank/DDBJ whole genome shotgun (WGS) entry which is preliminary data.</text>
</comment>
<dbReference type="GO" id="GO:0006952">
    <property type="term" value="P:defense response"/>
    <property type="evidence" value="ECO:0007669"/>
    <property type="project" value="InterPro"/>
</dbReference>
<accession>A0AAU9T8L4</accession>